<comment type="subcellular location">
    <subcellularLocation>
        <location evidence="13">Cell membrane</location>
        <topology evidence="13">Multi-pass membrane protein</topology>
    </subcellularLocation>
    <subcellularLocation>
        <location evidence="13">Bacterial flagellum basal body</location>
    </subcellularLocation>
</comment>
<keyword evidence="11" id="KW-0975">Bacterial flagellum</keyword>
<keyword evidence="12 13" id="KW-1006">Bacterial flagellum protein export</keyword>
<organism evidence="15 16">
    <name type="scientific">Vibrio casei</name>
    <dbReference type="NCBI Taxonomy" id="673372"/>
    <lineage>
        <taxon>Bacteria</taxon>
        <taxon>Pseudomonadati</taxon>
        <taxon>Pseudomonadota</taxon>
        <taxon>Gammaproteobacteria</taxon>
        <taxon>Vibrionales</taxon>
        <taxon>Vibrionaceae</taxon>
        <taxon>Vibrio</taxon>
    </lineage>
</organism>
<evidence type="ECO:0000256" key="8">
    <source>
        <dbReference type="ARBA" id="ARBA00022927"/>
    </source>
</evidence>
<dbReference type="RefSeq" id="WP_086959979.1">
    <property type="nucleotide sequence ID" value="NZ_AP018681.1"/>
</dbReference>
<accession>A0A368LJ39</accession>
<feature type="signal peptide" evidence="14">
    <location>
        <begin position="1"/>
        <end position="20"/>
    </location>
</feature>
<protein>
    <recommendedName>
        <fullName evidence="3 13">Flagellar biosynthetic protein FliP</fullName>
    </recommendedName>
</protein>
<keyword evidence="15" id="KW-0282">Flagellum</keyword>
<evidence type="ECO:0000256" key="13">
    <source>
        <dbReference type="RuleBase" id="RU362069"/>
    </source>
</evidence>
<keyword evidence="4 13" id="KW-0813">Transport</keyword>
<keyword evidence="16" id="KW-1185">Reference proteome</keyword>
<evidence type="ECO:0000256" key="12">
    <source>
        <dbReference type="ARBA" id="ARBA00023225"/>
    </source>
</evidence>
<dbReference type="PRINTS" id="PR01302">
    <property type="entry name" value="TYPE3IMPPROT"/>
</dbReference>
<dbReference type="GeneID" id="303190237"/>
<keyword evidence="7 13" id="KW-1005">Bacterial flagellum biogenesis</keyword>
<evidence type="ECO:0000256" key="9">
    <source>
        <dbReference type="ARBA" id="ARBA00022989"/>
    </source>
</evidence>
<dbReference type="PANTHER" id="PTHR30587">
    <property type="entry name" value="FLAGELLAR BIOSYNTHETIC PROTEIN FLIP"/>
    <property type="match status" value="1"/>
</dbReference>
<keyword evidence="14" id="KW-0732">Signal</keyword>
<sequence length="246" mass="27255">MVKLLLLLILAFSFPTLVLADDSLNVLSVSTTDSGSEYSVKLQILILMTALSFIPAFIIMCTSFTRIIIVLSILRQAIGLQQSPPNQILVGLALIFTILIMRPVWTDIYDNAYQPYANGEQTLQQTMAIGEKPLRKYMLDQTQEKTLEQVTAIAGLKMVDKPDIPFLVLLPAYVLSELKAAFQIGLMIYLPFIVIDLVVASVLMSMGMMMLSPLIVSLPFKLLLFVLVDGWGMLMGSLAQSFWVGT</sequence>
<dbReference type="EMBL" id="QPGL01000002">
    <property type="protein sequence ID" value="RCS70727.1"/>
    <property type="molecule type" value="Genomic_DNA"/>
</dbReference>
<evidence type="ECO:0000256" key="14">
    <source>
        <dbReference type="SAM" id="SignalP"/>
    </source>
</evidence>
<keyword evidence="15" id="KW-0969">Cilium</keyword>
<comment type="similarity">
    <text evidence="2 13">Belongs to the FliP/MopC/SpaP family.</text>
</comment>
<dbReference type="GO" id="GO:0044781">
    <property type="term" value="P:bacterial-type flagellum organization"/>
    <property type="evidence" value="ECO:0007669"/>
    <property type="project" value="UniProtKB-UniRule"/>
</dbReference>
<gene>
    <name evidence="13 15" type="primary">fliP</name>
    <name evidence="15" type="ORF">CIK83_15030</name>
</gene>
<keyword evidence="9 13" id="KW-1133">Transmembrane helix</keyword>
<comment type="function">
    <text evidence="1 13">Plays a role in the flagellum-specific transport system.</text>
</comment>
<keyword evidence="10 13" id="KW-0472">Membrane</keyword>
<dbReference type="PROSITE" id="PS01060">
    <property type="entry name" value="FLIP_1"/>
    <property type="match status" value="1"/>
</dbReference>
<feature type="chain" id="PRO_5016736695" description="Flagellar biosynthetic protein FliP" evidence="14">
    <location>
        <begin position="21"/>
        <end position="246"/>
    </location>
</feature>
<proteinExistence type="inferred from homology"/>
<keyword evidence="5 13" id="KW-1003">Cell membrane</keyword>
<dbReference type="GO" id="GO:0005886">
    <property type="term" value="C:plasma membrane"/>
    <property type="evidence" value="ECO:0007669"/>
    <property type="project" value="UniProtKB-SubCell"/>
</dbReference>
<dbReference type="NCBIfam" id="TIGR01103">
    <property type="entry name" value="fliP"/>
    <property type="match status" value="1"/>
</dbReference>
<evidence type="ECO:0000256" key="2">
    <source>
        <dbReference type="ARBA" id="ARBA00006257"/>
    </source>
</evidence>
<name>A0A368LJ39_9VIBR</name>
<dbReference type="GO" id="GO:0009306">
    <property type="term" value="P:protein secretion"/>
    <property type="evidence" value="ECO:0007669"/>
    <property type="project" value="UniProtKB-UniRule"/>
</dbReference>
<evidence type="ECO:0000256" key="3">
    <source>
        <dbReference type="ARBA" id="ARBA00021714"/>
    </source>
</evidence>
<dbReference type="Proteomes" id="UP000252479">
    <property type="component" value="Unassembled WGS sequence"/>
</dbReference>
<feature type="transmembrane region" description="Helical" evidence="13">
    <location>
        <begin position="186"/>
        <end position="210"/>
    </location>
</feature>
<keyword evidence="8 13" id="KW-0653">Protein transport</keyword>
<reference evidence="15 16" key="1">
    <citation type="journal article" date="2017" name="Elife">
        <title>Extensive horizontal gene transfer in cheese-associated bacteria.</title>
        <authorList>
            <person name="Bonham K.S."/>
            <person name="Wolfe B.E."/>
            <person name="Dutton R.J."/>
        </authorList>
    </citation>
    <scope>NUCLEOTIDE SEQUENCE [LARGE SCALE GENOMIC DNA]</scope>
    <source>
        <strain evidence="15 16">JB196</strain>
    </source>
</reference>
<dbReference type="GO" id="GO:0009425">
    <property type="term" value="C:bacterial-type flagellum basal body"/>
    <property type="evidence" value="ECO:0007669"/>
    <property type="project" value="UniProtKB-SubCell"/>
</dbReference>
<evidence type="ECO:0000256" key="5">
    <source>
        <dbReference type="ARBA" id="ARBA00022475"/>
    </source>
</evidence>
<evidence type="ECO:0000256" key="4">
    <source>
        <dbReference type="ARBA" id="ARBA00022448"/>
    </source>
</evidence>
<evidence type="ECO:0000256" key="10">
    <source>
        <dbReference type="ARBA" id="ARBA00023136"/>
    </source>
</evidence>
<dbReference type="InterPro" id="IPR005838">
    <property type="entry name" value="T3SS_IM_P"/>
</dbReference>
<feature type="transmembrane region" description="Helical" evidence="13">
    <location>
        <begin position="86"/>
        <end position="105"/>
    </location>
</feature>
<dbReference type="OrthoDB" id="9805111at2"/>
<evidence type="ECO:0000313" key="15">
    <source>
        <dbReference type="EMBL" id="RCS70727.1"/>
    </source>
</evidence>
<dbReference type="AlphaFoldDB" id="A0A368LJ39"/>
<keyword evidence="15" id="KW-0966">Cell projection</keyword>
<dbReference type="InterPro" id="IPR005837">
    <property type="entry name" value="FliP"/>
</dbReference>
<keyword evidence="6 13" id="KW-0812">Transmembrane</keyword>
<evidence type="ECO:0000256" key="7">
    <source>
        <dbReference type="ARBA" id="ARBA00022795"/>
    </source>
</evidence>
<evidence type="ECO:0000313" key="16">
    <source>
        <dbReference type="Proteomes" id="UP000252479"/>
    </source>
</evidence>
<evidence type="ECO:0000256" key="6">
    <source>
        <dbReference type="ARBA" id="ARBA00022692"/>
    </source>
</evidence>
<evidence type="ECO:0000256" key="11">
    <source>
        <dbReference type="ARBA" id="ARBA00023143"/>
    </source>
</evidence>
<evidence type="ECO:0000256" key="1">
    <source>
        <dbReference type="ARBA" id="ARBA00003663"/>
    </source>
</evidence>
<dbReference type="Pfam" id="PF00813">
    <property type="entry name" value="FliP"/>
    <property type="match status" value="1"/>
</dbReference>
<dbReference type="PRINTS" id="PR00951">
    <property type="entry name" value="FLGBIOSNFLIP"/>
</dbReference>
<comment type="caution">
    <text evidence="13">Lacks conserved residue(s) required for the propagation of feature annotation.</text>
</comment>
<comment type="caution">
    <text evidence="15">The sequence shown here is derived from an EMBL/GenBank/DDBJ whole genome shotgun (WGS) entry which is preliminary data.</text>
</comment>
<dbReference type="NCBIfam" id="NF009438">
    <property type="entry name" value="PRK12797.1"/>
    <property type="match status" value="1"/>
</dbReference>
<dbReference type="PANTHER" id="PTHR30587:SF0">
    <property type="entry name" value="FLAGELLAR BIOSYNTHETIC PROTEIN FLIP"/>
    <property type="match status" value="1"/>
</dbReference>
<dbReference type="PROSITE" id="PS01061">
    <property type="entry name" value="FLIP_2"/>
    <property type="match status" value="1"/>
</dbReference>
<feature type="transmembrane region" description="Helical" evidence="13">
    <location>
        <begin position="44"/>
        <end position="74"/>
    </location>
</feature>